<feature type="transmembrane region" description="Helical" evidence="1">
    <location>
        <begin position="194"/>
        <end position="214"/>
    </location>
</feature>
<feature type="transmembrane region" description="Helical" evidence="1">
    <location>
        <begin position="226"/>
        <end position="249"/>
    </location>
</feature>
<dbReference type="EMBL" id="LNIX01000001">
    <property type="protein sequence ID" value="OXA61491.1"/>
    <property type="molecule type" value="Genomic_DNA"/>
</dbReference>
<reference evidence="2 3" key="1">
    <citation type="submission" date="2015-12" db="EMBL/GenBank/DDBJ databases">
        <title>The genome of Folsomia candida.</title>
        <authorList>
            <person name="Faddeeva A."/>
            <person name="Derks M.F."/>
            <person name="Anvar Y."/>
            <person name="Smit S."/>
            <person name="Van Straalen N."/>
            <person name="Roelofs D."/>
        </authorList>
    </citation>
    <scope>NUCLEOTIDE SEQUENCE [LARGE SCALE GENOMIC DNA]</scope>
    <source>
        <strain evidence="2 3">VU population</strain>
        <tissue evidence="2">Whole body</tissue>
    </source>
</reference>
<keyword evidence="1" id="KW-1133">Transmembrane helix</keyword>
<feature type="transmembrane region" description="Helical" evidence="1">
    <location>
        <begin position="164"/>
        <end position="182"/>
    </location>
</feature>
<comment type="caution">
    <text evidence="2">The sequence shown here is derived from an EMBL/GenBank/DDBJ whole genome shotgun (WGS) entry which is preliminary data.</text>
</comment>
<evidence type="ECO:0000313" key="2">
    <source>
        <dbReference type="EMBL" id="OXA61491.1"/>
    </source>
</evidence>
<dbReference type="PROSITE" id="PS51257">
    <property type="entry name" value="PROKAR_LIPOPROTEIN"/>
    <property type="match status" value="1"/>
</dbReference>
<keyword evidence="3" id="KW-1185">Reference proteome</keyword>
<dbReference type="Proteomes" id="UP000198287">
    <property type="component" value="Unassembled WGS sequence"/>
</dbReference>
<feature type="transmembrane region" description="Helical" evidence="1">
    <location>
        <begin position="288"/>
        <end position="311"/>
    </location>
</feature>
<keyword evidence="1" id="KW-0472">Membrane</keyword>
<name>A0A226EXD6_FOLCA</name>
<dbReference type="AlphaFoldDB" id="A0A226EXD6"/>
<evidence type="ECO:0000256" key="1">
    <source>
        <dbReference type="SAM" id="Phobius"/>
    </source>
</evidence>
<feature type="transmembrane region" description="Helical" evidence="1">
    <location>
        <begin position="74"/>
        <end position="95"/>
    </location>
</feature>
<keyword evidence="1" id="KW-0812">Transmembrane</keyword>
<dbReference type="OrthoDB" id="8288835at2759"/>
<protein>
    <submittedName>
        <fullName evidence="2">Uncharacterized protein</fullName>
    </submittedName>
</protein>
<proteinExistence type="predicted"/>
<accession>A0A226EXD6</accession>
<feature type="transmembrane region" description="Helical" evidence="1">
    <location>
        <begin position="47"/>
        <end position="68"/>
    </location>
</feature>
<evidence type="ECO:0000313" key="3">
    <source>
        <dbReference type="Proteomes" id="UP000198287"/>
    </source>
</evidence>
<sequence length="416" mass="47539">MLTQRYFSYFCSFLSFGCGCKFFPYIWDGKECRLKKGSANQWFYFSIHRTVIVTMLTFSGFRLAQAFTRPGFPLLLKILNIAWVGGYTLALVAFYQWDVNEKEIMQFGNYLLNYADPANKEKREEEKAAKNRGAKAKRKLALPPEEENLQATLRKEEQREERSLGLHLLFGLLLFLGNPGVHTTLVNETPCAPHFTSSLAFPCLGYSATGVPFLHKVPFIVIEYYLICTMFISITFNWAMVYLGMSWVLKEINHFRRDLKHFSSGPEVVEFRGVEVIVSLVNNGFRPYLASFPSLLFFMVSSLVFGVVRLWHTAPLANLMFPLCSTECLYDAVTPLAVAGDISFKTRELNLSWRSSVASMKGVSRREKKMLMLHAESYNGVRVTSGHFFTFENTIVLVCMHNCIQLTLNMLVTFNA</sequence>
<organism evidence="2 3">
    <name type="scientific">Folsomia candida</name>
    <name type="common">Springtail</name>
    <dbReference type="NCBI Taxonomy" id="158441"/>
    <lineage>
        <taxon>Eukaryota</taxon>
        <taxon>Metazoa</taxon>
        <taxon>Ecdysozoa</taxon>
        <taxon>Arthropoda</taxon>
        <taxon>Hexapoda</taxon>
        <taxon>Collembola</taxon>
        <taxon>Entomobryomorpha</taxon>
        <taxon>Isotomoidea</taxon>
        <taxon>Isotomidae</taxon>
        <taxon>Proisotominae</taxon>
        <taxon>Folsomia</taxon>
    </lineage>
</organism>
<gene>
    <name evidence="2" type="ORF">Fcan01_03571</name>
</gene>